<dbReference type="Pfam" id="PF20543">
    <property type="entry name" value="CowN"/>
    <property type="match status" value="1"/>
</dbReference>
<dbReference type="InterPro" id="IPR024899">
    <property type="entry name" value="CowN"/>
</dbReference>
<dbReference type="GO" id="GO:0009399">
    <property type="term" value="P:nitrogen fixation"/>
    <property type="evidence" value="ECO:0007669"/>
    <property type="project" value="UniProtKB-UniRule"/>
</dbReference>
<dbReference type="RefSeq" id="WP_110399020.1">
    <property type="nucleotide sequence ID" value="NZ_QJJS01000001.1"/>
</dbReference>
<evidence type="ECO:0000313" key="3">
    <source>
        <dbReference type="EMBL" id="PXW99452.1"/>
    </source>
</evidence>
<reference evidence="3 4" key="1">
    <citation type="submission" date="2018-05" db="EMBL/GenBank/DDBJ databases">
        <title>Genomic Encyclopedia of Type Strains, Phase IV (KMG-IV): sequencing the most valuable type-strain genomes for metagenomic binning, comparative biology and taxonomic classification.</title>
        <authorList>
            <person name="Goeker M."/>
        </authorList>
    </citation>
    <scope>NUCLEOTIDE SEQUENCE [LARGE SCALE GENOMIC DNA]</scope>
    <source>
        <strain evidence="3 4">DSM 566</strain>
    </source>
</reference>
<dbReference type="Proteomes" id="UP000247811">
    <property type="component" value="Unassembled WGS sequence"/>
</dbReference>
<keyword evidence="1 2" id="KW-0535">Nitrogen fixation</keyword>
<proteinExistence type="inferred from homology"/>
<name>A0A318HAZ6_9BURK</name>
<dbReference type="AlphaFoldDB" id="A0A318HAZ6"/>
<comment type="caution">
    <text evidence="3">The sequence shown here is derived from an EMBL/GenBank/DDBJ whole genome shotgun (WGS) entry which is preliminary data.</text>
</comment>
<accession>A0A318HAZ6</accession>
<sequence length="97" mass="11274">MSSLTSNAAVDRYVSFKGIDYDGNVRRVLDHLERYRRRDPQHRLLDYLARQRSLTSGARRDDLLLLHSLVNPIRDLFEAGSDQPALADLDRLEQECF</sequence>
<dbReference type="HAMAP" id="MF_02117">
    <property type="entry name" value="CowN"/>
    <property type="match status" value="1"/>
</dbReference>
<comment type="function">
    <text evidence="2">Is required to sustain N(2)-dependent growth in the presence of low levels of carbon monoxide (CO). Probably acts by protecting the N(2) fixation ability of the nitrogenase complex, which is inactivated in the presence of CO.</text>
</comment>
<keyword evidence="4" id="KW-1185">Reference proteome</keyword>
<comment type="similarity">
    <text evidence="2">Belongs to the CowN family.</text>
</comment>
<dbReference type="EMBL" id="QJJS01000001">
    <property type="protein sequence ID" value="PXW99452.1"/>
    <property type="molecule type" value="Genomic_DNA"/>
</dbReference>
<evidence type="ECO:0000313" key="4">
    <source>
        <dbReference type="Proteomes" id="UP000247811"/>
    </source>
</evidence>
<protein>
    <recommendedName>
        <fullName evidence="2">N(2)-fixation sustaining protein CowN</fullName>
    </recommendedName>
    <alternativeName>
        <fullName evidence="2">CO weal-nitrogenase</fullName>
    </alternativeName>
</protein>
<organism evidence="3 4">
    <name type="scientific">Sphaerotilus hippei</name>
    <dbReference type="NCBI Taxonomy" id="744406"/>
    <lineage>
        <taxon>Bacteria</taxon>
        <taxon>Pseudomonadati</taxon>
        <taxon>Pseudomonadota</taxon>
        <taxon>Betaproteobacteria</taxon>
        <taxon>Burkholderiales</taxon>
        <taxon>Sphaerotilaceae</taxon>
        <taxon>Sphaerotilus</taxon>
    </lineage>
</organism>
<evidence type="ECO:0000256" key="2">
    <source>
        <dbReference type="HAMAP-Rule" id="MF_02117"/>
    </source>
</evidence>
<dbReference type="OrthoDB" id="7689335at2"/>
<gene>
    <name evidence="2" type="primary">cowN</name>
    <name evidence="3" type="ORF">C7444_101282</name>
</gene>
<dbReference type="NCBIfam" id="NF033689">
    <property type="entry name" value="N2Fix_CO_CowN"/>
    <property type="match status" value="1"/>
</dbReference>
<evidence type="ECO:0000256" key="1">
    <source>
        <dbReference type="ARBA" id="ARBA00023231"/>
    </source>
</evidence>